<keyword evidence="2" id="KW-1185">Reference proteome</keyword>
<proteinExistence type="predicted"/>
<protein>
    <submittedName>
        <fullName evidence="1">GNAT family N-acetyltransferase</fullName>
    </submittedName>
</protein>
<gene>
    <name evidence="1" type="ORF">G9H71_21505</name>
</gene>
<reference evidence="1 2" key="1">
    <citation type="submission" date="2020-03" db="EMBL/GenBank/DDBJ databases">
        <title>Two novel Motilibacter sp.</title>
        <authorList>
            <person name="Liu S."/>
        </authorList>
    </citation>
    <scope>NUCLEOTIDE SEQUENCE [LARGE SCALE GENOMIC DNA]</scope>
    <source>
        <strain evidence="1 2">E257</strain>
    </source>
</reference>
<dbReference type="EMBL" id="JAANNP010000144">
    <property type="protein sequence ID" value="NHC16366.1"/>
    <property type="molecule type" value="Genomic_DNA"/>
</dbReference>
<accession>A0ABX0H3B5</accession>
<dbReference type="SUPFAM" id="SSF55729">
    <property type="entry name" value="Acyl-CoA N-acyltransferases (Nat)"/>
    <property type="match status" value="1"/>
</dbReference>
<evidence type="ECO:0000313" key="1">
    <source>
        <dbReference type="EMBL" id="NHC16366.1"/>
    </source>
</evidence>
<comment type="caution">
    <text evidence="1">The sequence shown here is derived from an EMBL/GenBank/DDBJ whole genome shotgun (WGS) entry which is preliminary data.</text>
</comment>
<dbReference type="InterPro" id="IPR016181">
    <property type="entry name" value="Acyl_CoA_acyltransferase"/>
</dbReference>
<evidence type="ECO:0000313" key="2">
    <source>
        <dbReference type="Proteomes" id="UP000800981"/>
    </source>
</evidence>
<name>A0ABX0H3B5_9ACTN</name>
<dbReference type="RefSeq" id="WP_166284813.1">
    <property type="nucleotide sequence ID" value="NZ_JAANNP010000144.1"/>
</dbReference>
<sequence length="162" mass="18672">MAFLPRGFVVPAPVEQPRFTLRHITVHDVVRDYDAVMSSRERLWEQFGEVWGWPAADLTIEQDLIDLAWHQKEGDLRRAFNFAVLSPDGGRLLGCVYVDPPEKAGADADVAFWVRTSEAETGLEAELETFVRRWLAEEWPFDAVRYPGRDLSWAEWEALPDR</sequence>
<organism evidence="1 2">
    <name type="scientific">Motilibacter deserti</name>
    <dbReference type="NCBI Taxonomy" id="2714956"/>
    <lineage>
        <taxon>Bacteria</taxon>
        <taxon>Bacillati</taxon>
        <taxon>Actinomycetota</taxon>
        <taxon>Actinomycetes</taxon>
        <taxon>Motilibacterales</taxon>
        <taxon>Motilibacteraceae</taxon>
        <taxon>Motilibacter</taxon>
    </lineage>
</organism>
<dbReference type="Gene3D" id="3.40.630.30">
    <property type="match status" value="1"/>
</dbReference>
<dbReference type="Proteomes" id="UP000800981">
    <property type="component" value="Unassembled WGS sequence"/>
</dbReference>